<feature type="chain" id="PRO_5041905818" description="Thioredoxin domain-containing protein" evidence="2">
    <location>
        <begin position="19"/>
        <end position="302"/>
    </location>
</feature>
<reference evidence="4" key="1">
    <citation type="journal article" date="2021" name="Mol. Ecol. Resour.">
        <title>Phylogenomic analyses of the genus Drosophila reveals genomic signals of climate adaptation.</title>
        <authorList>
            <person name="Li F."/>
            <person name="Rane R.V."/>
            <person name="Luria V."/>
            <person name="Xiong Z."/>
            <person name="Chen J."/>
            <person name="Li Z."/>
            <person name="Catullo R.A."/>
            <person name="Griffin P.C."/>
            <person name="Schiffer M."/>
            <person name="Pearce S."/>
            <person name="Lee S.F."/>
            <person name="McElroy K."/>
            <person name="Stocker A."/>
            <person name="Shirriffs J."/>
            <person name="Cockerell F."/>
            <person name="Coppin C."/>
            <person name="Sgro C.M."/>
            <person name="Karger A."/>
            <person name="Cain J.W."/>
            <person name="Weber J.A."/>
            <person name="Santpere G."/>
            <person name="Kirschner M.W."/>
            <person name="Hoffmann A.A."/>
            <person name="Oakeshott J.G."/>
            <person name="Zhang G."/>
        </authorList>
    </citation>
    <scope>NUCLEOTIDE SEQUENCE</scope>
    <source>
        <strain evidence="4">BGI-SZ-2011g</strain>
    </source>
</reference>
<dbReference type="AlphaFoldDB" id="A0AAD4K9S5"/>
<keyword evidence="2" id="KW-0732">Signal</keyword>
<evidence type="ECO:0000259" key="3">
    <source>
        <dbReference type="Pfam" id="PF00085"/>
    </source>
</evidence>
<dbReference type="InterPro" id="IPR013766">
    <property type="entry name" value="Thioredoxin_domain"/>
</dbReference>
<evidence type="ECO:0000256" key="1">
    <source>
        <dbReference type="SAM" id="Phobius"/>
    </source>
</evidence>
<feature type="domain" description="Thioredoxin" evidence="3">
    <location>
        <begin position="139"/>
        <end position="208"/>
    </location>
</feature>
<name>A0AAD4K9S5_9MUSC</name>
<evidence type="ECO:0000313" key="4">
    <source>
        <dbReference type="EMBL" id="KAH8384705.1"/>
    </source>
</evidence>
<keyword evidence="1" id="KW-0472">Membrane</keyword>
<dbReference type="InterPro" id="IPR042418">
    <property type="entry name" value="TXNDC15"/>
</dbReference>
<feature type="signal peptide" evidence="2">
    <location>
        <begin position="1"/>
        <end position="18"/>
    </location>
</feature>
<dbReference type="InterPro" id="IPR036249">
    <property type="entry name" value="Thioredoxin-like_sf"/>
</dbReference>
<comment type="caution">
    <text evidence="4">The sequence shown here is derived from an EMBL/GenBank/DDBJ whole genome shotgun (WGS) entry which is preliminary data.</text>
</comment>
<feature type="transmembrane region" description="Helical" evidence="1">
    <location>
        <begin position="256"/>
        <end position="273"/>
    </location>
</feature>
<dbReference type="Pfam" id="PF00085">
    <property type="entry name" value="Thioredoxin"/>
    <property type="match status" value="1"/>
</dbReference>
<dbReference type="PANTHER" id="PTHR14684">
    <property type="entry name" value="THIOREDOXIN DOMAIN-CONTAINING PROTEIN 15"/>
    <property type="match status" value="1"/>
</dbReference>
<sequence>MLKITCFPAGLFVTFANAELSGLLSVLQYLGIRIHSNDTGSSSSLAHGFRGQCPYTFETYALMSDRHTCGLNDEHILHLSELPHQRKPPLLIRCLQQEPELDANGVAHSSKLLMMKSAKEIANLLKPIGNATKRHEHGSCVVVHFCTRTSLECARVAPVVNLLPHLFPTLKVAYIDAFQFTRFNAEFGIVSVPTLMIFHQGRPLIKYDPPWQDPSNISYAKFISRHTNIKIVNPRTLAPMARLIPLTNKPDEKTDFYLGLAWLFILICLGNYMRRTLLWKQLVEMAQRNWRESEETQMEMVD</sequence>
<protein>
    <recommendedName>
        <fullName evidence="3">Thioredoxin domain-containing protein</fullName>
    </recommendedName>
</protein>
<dbReference type="GO" id="GO:0005929">
    <property type="term" value="C:cilium"/>
    <property type="evidence" value="ECO:0007669"/>
    <property type="project" value="TreeGrafter"/>
</dbReference>
<dbReference type="GO" id="GO:0060271">
    <property type="term" value="P:cilium assembly"/>
    <property type="evidence" value="ECO:0007669"/>
    <property type="project" value="TreeGrafter"/>
</dbReference>
<keyword evidence="1" id="KW-0812">Transmembrane</keyword>
<evidence type="ECO:0000313" key="5">
    <source>
        <dbReference type="Proteomes" id="UP001200034"/>
    </source>
</evidence>
<organism evidence="4 5">
    <name type="scientific">Drosophila rubida</name>
    <dbReference type="NCBI Taxonomy" id="30044"/>
    <lineage>
        <taxon>Eukaryota</taxon>
        <taxon>Metazoa</taxon>
        <taxon>Ecdysozoa</taxon>
        <taxon>Arthropoda</taxon>
        <taxon>Hexapoda</taxon>
        <taxon>Insecta</taxon>
        <taxon>Pterygota</taxon>
        <taxon>Neoptera</taxon>
        <taxon>Endopterygota</taxon>
        <taxon>Diptera</taxon>
        <taxon>Brachycera</taxon>
        <taxon>Muscomorpha</taxon>
        <taxon>Ephydroidea</taxon>
        <taxon>Drosophilidae</taxon>
        <taxon>Drosophila</taxon>
    </lineage>
</organism>
<dbReference type="Gene3D" id="3.40.30.10">
    <property type="entry name" value="Glutaredoxin"/>
    <property type="match status" value="1"/>
</dbReference>
<proteinExistence type="predicted"/>
<keyword evidence="1" id="KW-1133">Transmembrane helix</keyword>
<dbReference type="SUPFAM" id="SSF52833">
    <property type="entry name" value="Thioredoxin-like"/>
    <property type="match status" value="1"/>
</dbReference>
<dbReference type="EMBL" id="JAJJHW010000681">
    <property type="protein sequence ID" value="KAH8384705.1"/>
    <property type="molecule type" value="Genomic_DNA"/>
</dbReference>
<dbReference type="Proteomes" id="UP001200034">
    <property type="component" value="Unassembled WGS sequence"/>
</dbReference>
<keyword evidence="5" id="KW-1185">Reference proteome</keyword>
<dbReference type="PANTHER" id="PTHR14684:SF2">
    <property type="entry name" value="THIOREDOXIN DOMAIN-CONTAINING PROTEIN 15"/>
    <property type="match status" value="1"/>
</dbReference>
<gene>
    <name evidence="4" type="ORF">KR093_005652</name>
</gene>
<evidence type="ECO:0000256" key="2">
    <source>
        <dbReference type="SAM" id="SignalP"/>
    </source>
</evidence>
<accession>A0AAD4K9S5</accession>